<proteinExistence type="inferred from homology"/>
<keyword evidence="7" id="KW-0653">Protein transport</keyword>
<evidence type="ECO:0000256" key="3">
    <source>
        <dbReference type="ARBA" id="ARBA00022448"/>
    </source>
</evidence>
<keyword evidence="4" id="KW-1003">Cell membrane</keyword>
<dbReference type="GO" id="GO:0055085">
    <property type="term" value="P:transmembrane transport"/>
    <property type="evidence" value="ECO:0007669"/>
    <property type="project" value="InterPro"/>
</dbReference>
<dbReference type="PANTHER" id="PTHR33446">
    <property type="entry name" value="PROTEIN TONB-RELATED"/>
    <property type="match status" value="1"/>
</dbReference>
<protein>
    <submittedName>
        <fullName evidence="12">TonB family protein</fullName>
    </submittedName>
</protein>
<keyword evidence="8" id="KW-1133">Transmembrane helix</keyword>
<dbReference type="InterPro" id="IPR006260">
    <property type="entry name" value="TonB/TolA_C"/>
</dbReference>
<feature type="compositionally biased region" description="Pro residues" evidence="10">
    <location>
        <begin position="94"/>
        <end position="103"/>
    </location>
</feature>
<dbReference type="Gene3D" id="3.30.1150.10">
    <property type="match status" value="1"/>
</dbReference>
<evidence type="ECO:0000256" key="1">
    <source>
        <dbReference type="ARBA" id="ARBA00004383"/>
    </source>
</evidence>
<dbReference type="Pfam" id="PF03544">
    <property type="entry name" value="TonB_C"/>
    <property type="match status" value="1"/>
</dbReference>
<comment type="subcellular location">
    <subcellularLocation>
        <location evidence="1">Cell inner membrane</location>
        <topology evidence="1">Single-pass membrane protein</topology>
        <orientation evidence="1">Periplasmic side</orientation>
    </subcellularLocation>
</comment>
<evidence type="ECO:0000259" key="11">
    <source>
        <dbReference type="PROSITE" id="PS52015"/>
    </source>
</evidence>
<keyword evidence="5" id="KW-0997">Cell inner membrane</keyword>
<evidence type="ECO:0000313" key="13">
    <source>
        <dbReference type="Proteomes" id="UP000279673"/>
    </source>
</evidence>
<organism evidence="12 13">
    <name type="scientific">Paenirhodobacter hankyongi</name>
    <dbReference type="NCBI Taxonomy" id="2294033"/>
    <lineage>
        <taxon>Bacteria</taxon>
        <taxon>Pseudomonadati</taxon>
        <taxon>Pseudomonadota</taxon>
        <taxon>Alphaproteobacteria</taxon>
        <taxon>Rhodobacterales</taxon>
        <taxon>Rhodobacter group</taxon>
        <taxon>Paenirhodobacter</taxon>
    </lineage>
</organism>
<feature type="compositionally biased region" description="Pro residues" evidence="10">
    <location>
        <begin position="111"/>
        <end position="128"/>
    </location>
</feature>
<comment type="similarity">
    <text evidence="2">Belongs to the TonB family.</text>
</comment>
<evidence type="ECO:0000256" key="4">
    <source>
        <dbReference type="ARBA" id="ARBA00022475"/>
    </source>
</evidence>
<evidence type="ECO:0000256" key="9">
    <source>
        <dbReference type="ARBA" id="ARBA00023136"/>
    </source>
</evidence>
<keyword evidence="3" id="KW-0813">Transport</keyword>
<evidence type="ECO:0000256" key="7">
    <source>
        <dbReference type="ARBA" id="ARBA00022927"/>
    </source>
</evidence>
<evidence type="ECO:0000256" key="5">
    <source>
        <dbReference type="ARBA" id="ARBA00022519"/>
    </source>
</evidence>
<keyword evidence="9" id="KW-0472">Membrane</keyword>
<feature type="compositionally biased region" description="Basic and acidic residues" evidence="10">
    <location>
        <begin position="134"/>
        <end position="143"/>
    </location>
</feature>
<dbReference type="SUPFAM" id="SSF74653">
    <property type="entry name" value="TolA/TonB C-terminal domain"/>
    <property type="match status" value="1"/>
</dbReference>
<dbReference type="EMBL" id="RCHI01000015">
    <property type="protein sequence ID" value="RLL63658.1"/>
    <property type="molecule type" value="Genomic_DNA"/>
</dbReference>
<dbReference type="Proteomes" id="UP000279673">
    <property type="component" value="Unassembled WGS sequence"/>
</dbReference>
<dbReference type="PROSITE" id="PS52015">
    <property type="entry name" value="TONB_CTD"/>
    <property type="match status" value="1"/>
</dbReference>
<keyword evidence="6" id="KW-0812">Transmembrane</keyword>
<feature type="domain" description="TonB C-terminal" evidence="11">
    <location>
        <begin position="188"/>
        <end position="276"/>
    </location>
</feature>
<gene>
    <name evidence="12" type="ORF">DYS74_14210</name>
</gene>
<comment type="caution">
    <text evidence="12">The sequence shown here is derived from an EMBL/GenBank/DDBJ whole genome shotgun (WGS) entry which is preliminary data.</text>
</comment>
<dbReference type="GO" id="GO:0015031">
    <property type="term" value="P:protein transport"/>
    <property type="evidence" value="ECO:0007669"/>
    <property type="project" value="UniProtKB-KW"/>
</dbReference>
<evidence type="ECO:0000256" key="6">
    <source>
        <dbReference type="ARBA" id="ARBA00022692"/>
    </source>
</evidence>
<dbReference type="InterPro" id="IPR037682">
    <property type="entry name" value="TonB_C"/>
</dbReference>
<dbReference type="GO" id="GO:0005886">
    <property type="term" value="C:plasma membrane"/>
    <property type="evidence" value="ECO:0007669"/>
    <property type="project" value="UniProtKB-SubCell"/>
</dbReference>
<dbReference type="InterPro" id="IPR051045">
    <property type="entry name" value="TonB-dependent_transducer"/>
</dbReference>
<dbReference type="RefSeq" id="WP_121534351.1">
    <property type="nucleotide sequence ID" value="NZ_RCHI01000015.1"/>
</dbReference>
<dbReference type="NCBIfam" id="TIGR01352">
    <property type="entry name" value="tonB_Cterm"/>
    <property type="match status" value="1"/>
</dbReference>
<evidence type="ECO:0000313" key="12">
    <source>
        <dbReference type="EMBL" id="RLL63658.1"/>
    </source>
</evidence>
<keyword evidence="13" id="KW-1185">Reference proteome</keyword>
<reference evidence="12 13" key="1">
    <citation type="submission" date="2018-10" db="EMBL/GenBank/DDBJ databases">
        <title>Rhodobacter sp . BO-81.</title>
        <authorList>
            <person name="Im W.T."/>
        </authorList>
    </citation>
    <scope>NUCLEOTIDE SEQUENCE [LARGE SCALE GENOMIC DNA]</scope>
    <source>
        <strain evidence="12 13">BO-81</strain>
    </source>
</reference>
<sequence length="276" mass="27812">MRARPALEALTCLALALGLHLAVFGIGLPEGGAPSAGDGGDAMITLAAADADLQALVDSWERVEVPEPELTLPPSPPTIEAPPEIALPELATAPPLPAAPKAPAPAAAAPDSPPAPQADPAPPKPTAKPAPKQNRREPAETPRKPGGATASVAGQRAAGSGGRGAQGVNGSADVPSLTEGVIRSARAEWGAAIRARIERQKRYPTAAGRAQGRVTVLLTVTRAGELAAARIATGSGSAALDAAALDAVRRAGRFPPAPASLTEPSYSFTLPISFRR</sequence>
<feature type="region of interest" description="Disordered" evidence="10">
    <location>
        <begin position="93"/>
        <end position="175"/>
    </location>
</feature>
<dbReference type="AlphaFoldDB" id="A0A421BLB3"/>
<evidence type="ECO:0000256" key="2">
    <source>
        <dbReference type="ARBA" id="ARBA00006555"/>
    </source>
</evidence>
<evidence type="ECO:0000256" key="10">
    <source>
        <dbReference type="SAM" id="MobiDB-lite"/>
    </source>
</evidence>
<name>A0A421BLB3_9RHOB</name>
<accession>A0A421BLB3</accession>
<evidence type="ECO:0000256" key="8">
    <source>
        <dbReference type="ARBA" id="ARBA00022989"/>
    </source>
</evidence>